<keyword evidence="1 4" id="KW-0547">Nucleotide-binding</keyword>
<reference evidence="8 9" key="1">
    <citation type="submission" date="2020-08" db="EMBL/GenBank/DDBJ databases">
        <title>Genomic Encyclopedia of Type Strains, Phase III (KMG-III): the genomes of soil and plant-associated and newly described type strains.</title>
        <authorList>
            <person name="Whitman W."/>
        </authorList>
    </citation>
    <scope>NUCLEOTIDE SEQUENCE [LARGE SCALE GENOMIC DNA]</scope>
    <source>
        <strain evidence="8 9">CECT 8572</strain>
    </source>
</reference>
<dbReference type="Proteomes" id="UP000576152">
    <property type="component" value="Unassembled WGS sequence"/>
</dbReference>
<dbReference type="SUPFAM" id="SSF52540">
    <property type="entry name" value="P-loop containing nucleoside triphosphate hydrolases"/>
    <property type="match status" value="1"/>
</dbReference>
<keyword evidence="3 4" id="KW-0342">GTP-binding</keyword>
<dbReference type="Gene3D" id="3.40.50.300">
    <property type="entry name" value="P-loop containing nucleotide triphosphate hydrolases"/>
    <property type="match status" value="1"/>
</dbReference>
<dbReference type="EMBL" id="JACIBX010000017">
    <property type="protein sequence ID" value="MBB3713594.1"/>
    <property type="molecule type" value="Genomic_DNA"/>
</dbReference>
<evidence type="ECO:0000256" key="4">
    <source>
        <dbReference type="HAMAP-Rule" id="MF_00636"/>
    </source>
</evidence>
<dbReference type="InterPro" id="IPR053931">
    <property type="entry name" value="RapZ_C"/>
</dbReference>
<evidence type="ECO:0000259" key="6">
    <source>
        <dbReference type="Pfam" id="PF03668"/>
    </source>
</evidence>
<sequence>MIPDPALAPTQSDIPPEDGRQSLVLVTGPSGAGRSTAINVLEDLGHEVIDNLPLSLLPRLLDGPPLSQPLALGLDVRNRDFTTDALIDAIDRLASAPGVALQVLYLDCDEDELVRRYSETRRRHPLAPADSPAAGIARERDLLGPVRARADVLVDTTGLSPHEGRAEIERWFAPPEGRTLAVTLHSFSYKRGLPRGLDLVIDCRFLRNPHWEPALRPLDGRDDAVDAHVAGDPRFDGFFTSMCDFLVPLLPAYHAEGKTHLAIGFGCTGGQHRSVAVTERFAKTLAEEGWQVSKRHRELERRAGTGSPPAVRGQVA</sequence>
<evidence type="ECO:0000256" key="1">
    <source>
        <dbReference type="ARBA" id="ARBA00022741"/>
    </source>
</evidence>
<feature type="binding site" evidence="4">
    <location>
        <begin position="28"/>
        <end position="35"/>
    </location>
    <ligand>
        <name>ATP</name>
        <dbReference type="ChEBI" id="CHEBI:30616"/>
    </ligand>
</feature>
<dbReference type="RefSeq" id="WP_246391404.1">
    <property type="nucleotide sequence ID" value="NZ_JACIBX010000017.1"/>
</dbReference>
<evidence type="ECO:0000313" key="9">
    <source>
        <dbReference type="Proteomes" id="UP000576152"/>
    </source>
</evidence>
<keyword evidence="2 4" id="KW-0067">ATP-binding</keyword>
<dbReference type="Pfam" id="PF03668">
    <property type="entry name" value="RapZ-like_N"/>
    <property type="match status" value="1"/>
</dbReference>
<comment type="caution">
    <text evidence="8">The sequence shown here is derived from an EMBL/GenBank/DDBJ whole genome shotgun (WGS) entry which is preliminary data.</text>
</comment>
<proteinExistence type="inferred from homology"/>
<evidence type="ECO:0000313" key="8">
    <source>
        <dbReference type="EMBL" id="MBB3713594.1"/>
    </source>
</evidence>
<dbReference type="PIRSF" id="PIRSF005052">
    <property type="entry name" value="P-loopkin"/>
    <property type="match status" value="1"/>
</dbReference>
<evidence type="ECO:0000256" key="2">
    <source>
        <dbReference type="ARBA" id="ARBA00022840"/>
    </source>
</evidence>
<feature type="domain" description="RapZ-like N-terminal" evidence="6">
    <location>
        <begin position="23"/>
        <end position="173"/>
    </location>
</feature>
<dbReference type="PANTHER" id="PTHR30448">
    <property type="entry name" value="RNASE ADAPTER PROTEIN RAPZ"/>
    <property type="match status" value="1"/>
</dbReference>
<protein>
    <submittedName>
        <fullName evidence="8">UPF0042 nucleotide-binding protein</fullName>
    </submittedName>
</protein>
<dbReference type="InterPro" id="IPR053930">
    <property type="entry name" value="RapZ-like_N"/>
</dbReference>
<feature type="domain" description="RapZ C-terminal" evidence="7">
    <location>
        <begin position="181"/>
        <end position="300"/>
    </location>
</feature>
<dbReference type="InterPro" id="IPR027417">
    <property type="entry name" value="P-loop_NTPase"/>
</dbReference>
<name>A0ABR6HT97_9RHOB</name>
<evidence type="ECO:0000256" key="3">
    <source>
        <dbReference type="ARBA" id="ARBA00023134"/>
    </source>
</evidence>
<evidence type="ECO:0000256" key="5">
    <source>
        <dbReference type="SAM" id="MobiDB-lite"/>
    </source>
</evidence>
<feature type="binding site" evidence="4">
    <location>
        <begin position="75"/>
        <end position="78"/>
    </location>
    <ligand>
        <name>GTP</name>
        <dbReference type="ChEBI" id="CHEBI:37565"/>
    </ligand>
</feature>
<feature type="region of interest" description="Disordered" evidence="5">
    <location>
        <begin position="296"/>
        <end position="316"/>
    </location>
</feature>
<gene>
    <name evidence="8" type="ORF">FHS00_003198</name>
</gene>
<keyword evidence="9" id="KW-1185">Reference proteome</keyword>
<dbReference type="NCBIfam" id="NF003828">
    <property type="entry name" value="PRK05416.1"/>
    <property type="match status" value="1"/>
</dbReference>
<organism evidence="8 9">
    <name type="scientific">Limimaricola variabilis</name>
    <dbReference type="NCBI Taxonomy" id="1492771"/>
    <lineage>
        <taxon>Bacteria</taxon>
        <taxon>Pseudomonadati</taxon>
        <taxon>Pseudomonadota</taxon>
        <taxon>Alphaproteobacteria</taxon>
        <taxon>Rhodobacterales</taxon>
        <taxon>Paracoccaceae</taxon>
        <taxon>Limimaricola</taxon>
    </lineage>
</organism>
<evidence type="ECO:0000259" key="7">
    <source>
        <dbReference type="Pfam" id="PF22740"/>
    </source>
</evidence>
<dbReference type="HAMAP" id="MF_00636">
    <property type="entry name" value="RapZ_like"/>
    <property type="match status" value="1"/>
</dbReference>
<dbReference type="InterPro" id="IPR005337">
    <property type="entry name" value="RapZ-like"/>
</dbReference>
<accession>A0ABR6HT97</accession>
<dbReference type="PANTHER" id="PTHR30448:SF0">
    <property type="entry name" value="RNASE ADAPTER PROTEIN RAPZ"/>
    <property type="match status" value="1"/>
</dbReference>
<dbReference type="Pfam" id="PF22740">
    <property type="entry name" value="PapZ_C"/>
    <property type="match status" value="1"/>
</dbReference>